<evidence type="ECO:0000256" key="1">
    <source>
        <dbReference type="SAM" id="MobiDB-lite"/>
    </source>
</evidence>
<organism evidence="2 3">
    <name type="scientific">Rhizoctonia solani</name>
    <dbReference type="NCBI Taxonomy" id="456999"/>
    <lineage>
        <taxon>Eukaryota</taxon>
        <taxon>Fungi</taxon>
        <taxon>Dikarya</taxon>
        <taxon>Basidiomycota</taxon>
        <taxon>Agaricomycotina</taxon>
        <taxon>Agaricomycetes</taxon>
        <taxon>Cantharellales</taxon>
        <taxon>Ceratobasidiaceae</taxon>
        <taxon>Rhizoctonia</taxon>
    </lineage>
</organism>
<name>A0A8H7ICN6_9AGAM</name>
<gene>
    <name evidence="2" type="ORF">RHS01_05936</name>
</gene>
<protein>
    <submittedName>
        <fullName evidence="2">Uncharacterized protein</fullName>
    </submittedName>
</protein>
<dbReference type="EMBL" id="JACYCF010000010">
    <property type="protein sequence ID" value="KAF8754579.1"/>
    <property type="molecule type" value="Genomic_DNA"/>
</dbReference>
<proteinExistence type="predicted"/>
<comment type="caution">
    <text evidence="2">The sequence shown here is derived from an EMBL/GenBank/DDBJ whole genome shotgun (WGS) entry which is preliminary data.</text>
</comment>
<evidence type="ECO:0000313" key="3">
    <source>
        <dbReference type="Proteomes" id="UP000614334"/>
    </source>
</evidence>
<accession>A0A8H7ICN6</accession>
<dbReference type="AlphaFoldDB" id="A0A8H7ICN6"/>
<reference evidence="2" key="1">
    <citation type="submission" date="2020-09" db="EMBL/GenBank/DDBJ databases">
        <title>Comparative genome analyses of four rice-infecting Rhizoctonia solani isolates reveal extensive enrichment of homogalacturonan modification genes.</title>
        <authorList>
            <person name="Lee D.-Y."/>
            <person name="Jeon J."/>
            <person name="Kim K.-T."/>
            <person name="Cheong K."/>
            <person name="Song H."/>
            <person name="Choi G."/>
            <person name="Ko J."/>
            <person name="Opiyo S.O."/>
            <person name="Zuo S."/>
            <person name="Madhav S."/>
            <person name="Lee Y.-H."/>
            <person name="Wang G.-L."/>
        </authorList>
    </citation>
    <scope>NUCLEOTIDE SEQUENCE</scope>
    <source>
        <strain evidence="2">AG1-IA B2</strain>
    </source>
</reference>
<evidence type="ECO:0000313" key="2">
    <source>
        <dbReference type="EMBL" id="KAF8754579.1"/>
    </source>
</evidence>
<sequence length="236" mass="25172">MAANALTPIPNLDERQSGETKIVTPATTIPPPAPSNPIAARRVSVSAANKPIINKPSSEQPVEAAELAGKRIVGWGITQENDQPTPVLVLLVKGENDKASTRYELHVADRGVNRPPAQHSFEESSAIEATNDLQLGVRIISAALVPRPGRAWENNGAVRLVEHLALRLVLDPPPEPSEAAESGLGHNRTASKGGPRHCLYAHEQLNVTARVTTILDPMYQTTGAMKKPTTSGIVLV</sequence>
<feature type="region of interest" description="Disordered" evidence="1">
    <location>
        <begin position="172"/>
        <end position="192"/>
    </location>
</feature>
<dbReference type="Proteomes" id="UP000614334">
    <property type="component" value="Unassembled WGS sequence"/>
</dbReference>